<organism evidence="2 3">
    <name type="scientific">Streptomyces lucensis JCM 4490</name>
    <dbReference type="NCBI Taxonomy" id="1306176"/>
    <lineage>
        <taxon>Bacteria</taxon>
        <taxon>Bacillati</taxon>
        <taxon>Actinomycetota</taxon>
        <taxon>Actinomycetes</taxon>
        <taxon>Kitasatosporales</taxon>
        <taxon>Streptomycetaceae</taxon>
        <taxon>Streptomyces</taxon>
    </lineage>
</organism>
<comment type="caution">
    <text evidence="2">The sequence shown here is derived from an EMBL/GenBank/DDBJ whole genome shotgun (WGS) entry which is preliminary data.</text>
</comment>
<gene>
    <name evidence="2" type="ORF">GCM10010503_42010</name>
</gene>
<dbReference type="Proteomes" id="UP000620224">
    <property type="component" value="Unassembled WGS sequence"/>
</dbReference>
<feature type="region of interest" description="Disordered" evidence="1">
    <location>
        <begin position="11"/>
        <end position="64"/>
    </location>
</feature>
<accession>A0A918J8B5</accession>
<reference evidence="2" key="2">
    <citation type="submission" date="2020-09" db="EMBL/GenBank/DDBJ databases">
        <authorList>
            <person name="Sun Q."/>
            <person name="Ohkuma M."/>
        </authorList>
    </citation>
    <scope>NUCLEOTIDE SEQUENCE</scope>
    <source>
        <strain evidence="2">JCM 4490</strain>
    </source>
</reference>
<dbReference type="AlphaFoldDB" id="A0A918J8B5"/>
<protein>
    <submittedName>
        <fullName evidence="2">Uncharacterized protein</fullName>
    </submittedName>
</protein>
<name>A0A918J8B5_9ACTN</name>
<evidence type="ECO:0000256" key="1">
    <source>
        <dbReference type="SAM" id="MobiDB-lite"/>
    </source>
</evidence>
<dbReference type="EMBL" id="BMUE01000008">
    <property type="protein sequence ID" value="GGW60308.1"/>
    <property type="molecule type" value="Genomic_DNA"/>
</dbReference>
<proteinExistence type="predicted"/>
<evidence type="ECO:0000313" key="2">
    <source>
        <dbReference type="EMBL" id="GGW60308.1"/>
    </source>
</evidence>
<sequence length="264" mass="27381">MAVLVAGGLMAGCSAPGADGGSARRNGAPARTAPPGSAGHQPGGSPPAPVFTPDASLVPRTSEDGQRLVDSVVFAPDDWGRGYVAQDPAASAPGTWAVLDDGCRWERRKAPRGVLASLSRYSLRPAGDGKDRGEGAVRVTAAATVHSSAVGADEQLSTTLEEALRCPEQRPRDDARITGLSSLGTPFGAREQQYADDSVLETGHYVERGGAAQPYQWMVARLGTVVVAVSVTGARGNAAQDLQELGSTALGRMLARVKQRLKEK</sequence>
<keyword evidence="3" id="KW-1185">Reference proteome</keyword>
<reference evidence="2" key="1">
    <citation type="journal article" date="2014" name="Int. J. Syst. Evol. Microbiol.">
        <title>Complete genome sequence of Corynebacterium casei LMG S-19264T (=DSM 44701T), isolated from a smear-ripened cheese.</title>
        <authorList>
            <consortium name="US DOE Joint Genome Institute (JGI-PGF)"/>
            <person name="Walter F."/>
            <person name="Albersmeier A."/>
            <person name="Kalinowski J."/>
            <person name="Ruckert C."/>
        </authorList>
    </citation>
    <scope>NUCLEOTIDE SEQUENCE</scope>
    <source>
        <strain evidence="2">JCM 4490</strain>
    </source>
</reference>
<evidence type="ECO:0000313" key="3">
    <source>
        <dbReference type="Proteomes" id="UP000620224"/>
    </source>
</evidence>